<dbReference type="EMBL" id="SGPM01000506">
    <property type="protein sequence ID" value="THH20123.1"/>
    <property type="molecule type" value="Genomic_DNA"/>
</dbReference>
<reference evidence="1 2" key="1">
    <citation type="submission" date="2019-02" db="EMBL/GenBank/DDBJ databases">
        <title>Genome sequencing of the rare red list fungi Antrodiella citrinella (Flaviporus citrinellus).</title>
        <authorList>
            <person name="Buettner E."/>
            <person name="Kellner H."/>
        </authorList>
    </citation>
    <scope>NUCLEOTIDE SEQUENCE [LARGE SCALE GENOMIC DNA]</scope>
    <source>
        <strain evidence="1 2">DSM 108506</strain>
    </source>
</reference>
<accession>A0A4V3XG53</accession>
<comment type="caution">
    <text evidence="1">The sequence shown here is derived from an EMBL/GenBank/DDBJ whole genome shotgun (WGS) entry which is preliminary data.</text>
</comment>
<dbReference type="AlphaFoldDB" id="A0A4V3XG53"/>
<gene>
    <name evidence="1" type="ORF">EUX98_g8645</name>
</gene>
<proteinExistence type="predicted"/>
<evidence type="ECO:0000313" key="2">
    <source>
        <dbReference type="Proteomes" id="UP000308730"/>
    </source>
</evidence>
<dbReference type="Proteomes" id="UP000308730">
    <property type="component" value="Unassembled WGS sequence"/>
</dbReference>
<evidence type="ECO:0000313" key="1">
    <source>
        <dbReference type="EMBL" id="THH20123.1"/>
    </source>
</evidence>
<name>A0A4V3XG53_9APHY</name>
<organism evidence="1 2">
    <name type="scientific">Antrodiella citrinella</name>
    <dbReference type="NCBI Taxonomy" id="2447956"/>
    <lineage>
        <taxon>Eukaryota</taxon>
        <taxon>Fungi</taxon>
        <taxon>Dikarya</taxon>
        <taxon>Basidiomycota</taxon>
        <taxon>Agaricomycotina</taxon>
        <taxon>Agaricomycetes</taxon>
        <taxon>Polyporales</taxon>
        <taxon>Steccherinaceae</taxon>
        <taxon>Antrodiella</taxon>
    </lineage>
</organism>
<sequence length="129" mass="14948">MIAVKGITNTRDERKSYHDRATRVVRNTSSSQELTKNLTFVYMARAASLKHAKNNPKSYVSPPLKNILLDVGVDLPHILTNMLKSQFEINNFTTEKFKESIRQKQLKIVALDALIYERLQEVQRSKEMR</sequence>
<keyword evidence="2" id="KW-1185">Reference proteome</keyword>
<protein>
    <submittedName>
        <fullName evidence="1">Uncharacterized protein</fullName>
    </submittedName>
</protein>